<evidence type="ECO:0000313" key="4">
    <source>
        <dbReference type="Proteomes" id="UP000299102"/>
    </source>
</evidence>
<organism evidence="3 4">
    <name type="scientific">Eumeta variegata</name>
    <name type="common">Bagworm moth</name>
    <name type="synonym">Eumeta japonica</name>
    <dbReference type="NCBI Taxonomy" id="151549"/>
    <lineage>
        <taxon>Eukaryota</taxon>
        <taxon>Metazoa</taxon>
        <taxon>Ecdysozoa</taxon>
        <taxon>Arthropoda</taxon>
        <taxon>Hexapoda</taxon>
        <taxon>Insecta</taxon>
        <taxon>Pterygota</taxon>
        <taxon>Neoptera</taxon>
        <taxon>Endopterygota</taxon>
        <taxon>Lepidoptera</taxon>
        <taxon>Glossata</taxon>
        <taxon>Ditrysia</taxon>
        <taxon>Tineoidea</taxon>
        <taxon>Psychidae</taxon>
        <taxon>Oiketicinae</taxon>
        <taxon>Eumeta</taxon>
    </lineage>
</organism>
<gene>
    <name evidence="3" type="ORF">EVAR_96744_1</name>
</gene>
<dbReference type="AlphaFoldDB" id="A0A4C1Y134"/>
<dbReference type="Proteomes" id="UP000299102">
    <property type="component" value="Unassembled WGS sequence"/>
</dbReference>
<feature type="transmembrane region" description="Helical" evidence="2">
    <location>
        <begin position="6"/>
        <end position="26"/>
    </location>
</feature>
<evidence type="ECO:0000256" key="2">
    <source>
        <dbReference type="SAM" id="Phobius"/>
    </source>
</evidence>
<keyword evidence="2" id="KW-0812">Transmembrane</keyword>
<keyword evidence="2" id="KW-0472">Membrane</keyword>
<keyword evidence="4" id="KW-1185">Reference proteome</keyword>
<evidence type="ECO:0000313" key="3">
    <source>
        <dbReference type="EMBL" id="GBP69230.1"/>
    </source>
</evidence>
<name>A0A4C1Y134_EUMVA</name>
<dbReference type="EMBL" id="BGZK01001034">
    <property type="protein sequence ID" value="GBP69230.1"/>
    <property type="molecule type" value="Genomic_DNA"/>
</dbReference>
<accession>A0A4C1Y134</accession>
<feature type="region of interest" description="Disordered" evidence="1">
    <location>
        <begin position="47"/>
        <end position="68"/>
    </location>
</feature>
<reference evidence="3 4" key="1">
    <citation type="journal article" date="2019" name="Commun. Biol.">
        <title>The bagworm genome reveals a unique fibroin gene that provides high tensile strength.</title>
        <authorList>
            <person name="Kono N."/>
            <person name="Nakamura H."/>
            <person name="Ohtoshi R."/>
            <person name="Tomita M."/>
            <person name="Numata K."/>
            <person name="Arakawa K."/>
        </authorList>
    </citation>
    <scope>NUCLEOTIDE SEQUENCE [LARGE SCALE GENOMIC DNA]</scope>
</reference>
<comment type="caution">
    <text evidence="3">The sequence shown here is derived from an EMBL/GenBank/DDBJ whole genome shotgun (WGS) entry which is preliminary data.</text>
</comment>
<keyword evidence="2" id="KW-1133">Transmembrane helix</keyword>
<sequence>MIQTRAINHLPMIIIGLAVVSSGAVGRRPPRDVIGRIKLNPDHTGAIPAACADARPRPRARRPPSTPMRYVRYDIGNFHLPPKIK</sequence>
<proteinExistence type="predicted"/>
<protein>
    <submittedName>
        <fullName evidence="3">Uncharacterized protein</fullName>
    </submittedName>
</protein>
<evidence type="ECO:0000256" key="1">
    <source>
        <dbReference type="SAM" id="MobiDB-lite"/>
    </source>
</evidence>